<evidence type="ECO:0000259" key="11">
    <source>
        <dbReference type="Pfam" id="PF05649"/>
    </source>
</evidence>
<keyword evidence="13" id="KW-1185">Reference proteome</keyword>
<keyword evidence="7" id="KW-0862">Zinc</keyword>
<evidence type="ECO:0000256" key="9">
    <source>
        <dbReference type="SAM" id="Phobius"/>
    </source>
</evidence>
<keyword evidence="9" id="KW-0812">Transmembrane</keyword>
<evidence type="ECO:0000256" key="6">
    <source>
        <dbReference type="ARBA" id="ARBA00022801"/>
    </source>
</evidence>
<evidence type="ECO:0000256" key="1">
    <source>
        <dbReference type="ARBA" id="ARBA00001947"/>
    </source>
</evidence>
<dbReference type="GO" id="GO:0005886">
    <property type="term" value="C:plasma membrane"/>
    <property type="evidence" value="ECO:0007669"/>
    <property type="project" value="UniProtKB-SubCell"/>
</dbReference>
<comment type="subcellular location">
    <subcellularLocation>
        <location evidence="2">Cell membrane</location>
        <topology evidence="2">Single-pass type II membrane protein</topology>
    </subcellularLocation>
</comment>
<evidence type="ECO:0000256" key="4">
    <source>
        <dbReference type="ARBA" id="ARBA00022670"/>
    </source>
</evidence>
<gene>
    <name evidence="12" type="ORF">pipiens_010468</name>
</gene>
<feature type="domain" description="Peptidase M13 C-terminal" evidence="10">
    <location>
        <begin position="546"/>
        <end position="748"/>
    </location>
</feature>
<protein>
    <submittedName>
        <fullName evidence="12">Uncharacterized protein</fullName>
    </submittedName>
</protein>
<name>A0ABD1DAE4_CULPP</name>
<organism evidence="12 13">
    <name type="scientific">Culex pipiens pipiens</name>
    <name type="common">Northern house mosquito</name>
    <dbReference type="NCBI Taxonomy" id="38569"/>
    <lineage>
        <taxon>Eukaryota</taxon>
        <taxon>Metazoa</taxon>
        <taxon>Ecdysozoa</taxon>
        <taxon>Arthropoda</taxon>
        <taxon>Hexapoda</taxon>
        <taxon>Insecta</taxon>
        <taxon>Pterygota</taxon>
        <taxon>Neoptera</taxon>
        <taxon>Endopterygota</taxon>
        <taxon>Diptera</taxon>
        <taxon>Nematocera</taxon>
        <taxon>Culicoidea</taxon>
        <taxon>Culicidae</taxon>
        <taxon>Culicinae</taxon>
        <taxon>Culicini</taxon>
        <taxon>Culex</taxon>
        <taxon>Culex</taxon>
    </lineage>
</organism>
<dbReference type="Gene3D" id="3.40.390.10">
    <property type="entry name" value="Collagenase (Catalytic Domain)"/>
    <property type="match status" value="1"/>
</dbReference>
<keyword evidence="8" id="KW-0482">Metalloprotease</keyword>
<feature type="domain" description="Peptidase M13 N-terminal" evidence="11">
    <location>
        <begin position="103"/>
        <end position="487"/>
    </location>
</feature>
<proteinExistence type="inferred from homology"/>
<comment type="caution">
    <text evidence="12">The sequence shown here is derived from an EMBL/GenBank/DDBJ whole genome shotgun (WGS) entry which is preliminary data.</text>
</comment>
<dbReference type="GO" id="GO:0008237">
    <property type="term" value="F:metallopeptidase activity"/>
    <property type="evidence" value="ECO:0007669"/>
    <property type="project" value="UniProtKB-KW"/>
</dbReference>
<dbReference type="PANTHER" id="PTHR11733:SF133">
    <property type="entry name" value="PHOSPHATE-REGULATING NEUTRAL ENDOPEPTIDASE PHEX"/>
    <property type="match status" value="1"/>
</dbReference>
<dbReference type="PRINTS" id="PR00786">
    <property type="entry name" value="NEPRILYSIN"/>
</dbReference>
<evidence type="ECO:0000256" key="2">
    <source>
        <dbReference type="ARBA" id="ARBA00004401"/>
    </source>
</evidence>
<keyword evidence="5" id="KW-0479">Metal-binding</keyword>
<keyword evidence="9" id="KW-0472">Membrane</keyword>
<dbReference type="Pfam" id="PF01431">
    <property type="entry name" value="Peptidase_M13"/>
    <property type="match status" value="1"/>
</dbReference>
<accession>A0ABD1DAE4</accession>
<sequence>MNSEIKSPEIHLDKLSDATTEKISLNSHDACTVGEYECTRTFVCSRRNLIYIILSIVIFIGISSIVIVIANDSPPANRKICLSDECLRSAAGLKQTMNLRVDPCDDFYEYVCGNWAEDRTERDDGNGWMQERQLKIYRNIRAHLERDAKRFDPKPVAQAKVMYRSCLSSAGQRKAEAVQEIVQNLREFGLPTIPSFLNQDESTKFDWVVSLARIQRKLGLDILIGFEVMTDYRDSNQSRIRLDYQKPSNPLGRMVIKTDNSKTNNVTVLAQILSKLVDTINSDFNSTKYESSFVALAEKYIEFWSDLSTDLTMDNDQEDDWSLYSIQDLQRMTDSDDSFPVWDRYFEELFAPFAGAKPTSEDKLLIYRTDVEYLKRFVKLMAQQQPQVIEVFIWHRVAAYLTFHAFEEKKSKEICARNVQSHIPLAVTYTISDEKFLTDVEPRLQLMLGGIREGFNQIVLDTSWMDAKTKNATLEKALAMRSFIGFPEWVLDVEKLEQFYDGLQITKSLYIRNMINAIEFFRKKMLQSWRKNHGLRLVIDPSAVDAMYSAQRNRIFIPVAIVQYPFYYRGLEALNYGAIGTVLGHELTHGFDNNGRLFDKFGNMRTWWSAQTHQEYETRANCLVEQYNSYSLPEGSVNGARTLGENIADNGGVREALRAYQAFVKRHGPEPTLPGFDDFSHEQLFFISFANLWCSTLTPARAKALLSGDAHSPDKFRVRGTVSNMPEFSEAFRCAPGTAMNPARKCRVW</sequence>
<dbReference type="InterPro" id="IPR008753">
    <property type="entry name" value="Peptidase_M13_N"/>
</dbReference>
<dbReference type="InterPro" id="IPR000718">
    <property type="entry name" value="Peptidase_M13"/>
</dbReference>
<dbReference type="PROSITE" id="PS51885">
    <property type="entry name" value="NEPRILYSIN"/>
    <property type="match status" value="1"/>
</dbReference>
<reference evidence="12 13" key="1">
    <citation type="submission" date="2024-05" db="EMBL/GenBank/DDBJ databases">
        <title>Culex pipiens pipiens assembly and annotation.</title>
        <authorList>
            <person name="Alout H."/>
            <person name="Durand T."/>
        </authorList>
    </citation>
    <scope>NUCLEOTIDE SEQUENCE [LARGE SCALE GENOMIC DNA]</scope>
    <source>
        <strain evidence="12">HA-2024</strain>
        <tissue evidence="12">Whole body</tissue>
    </source>
</reference>
<dbReference type="AlphaFoldDB" id="A0ABD1DAE4"/>
<evidence type="ECO:0000256" key="5">
    <source>
        <dbReference type="ARBA" id="ARBA00022723"/>
    </source>
</evidence>
<dbReference type="InterPro" id="IPR024079">
    <property type="entry name" value="MetalloPept_cat_dom_sf"/>
</dbReference>
<dbReference type="SUPFAM" id="SSF55486">
    <property type="entry name" value="Metalloproteases ('zincins'), catalytic domain"/>
    <property type="match status" value="1"/>
</dbReference>
<evidence type="ECO:0000256" key="8">
    <source>
        <dbReference type="ARBA" id="ARBA00023049"/>
    </source>
</evidence>
<feature type="transmembrane region" description="Helical" evidence="9">
    <location>
        <begin position="49"/>
        <end position="70"/>
    </location>
</feature>
<dbReference type="GO" id="GO:0006508">
    <property type="term" value="P:proteolysis"/>
    <property type="evidence" value="ECO:0007669"/>
    <property type="project" value="UniProtKB-KW"/>
</dbReference>
<keyword evidence="4" id="KW-0645">Protease</keyword>
<keyword evidence="9" id="KW-1133">Transmembrane helix</keyword>
<dbReference type="CDD" id="cd08662">
    <property type="entry name" value="M13"/>
    <property type="match status" value="1"/>
</dbReference>
<evidence type="ECO:0000256" key="7">
    <source>
        <dbReference type="ARBA" id="ARBA00022833"/>
    </source>
</evidence>
<comment type="cofactor">
    <cofactor evidence="1">
        <name>Zn(2+)</name>
        <dbReference type="ChEBI" id="CHEBI:29105"/>
    </cofactor>
</comment>
<dbReference type="GO" id="GO:0046872">
    <property type="term" value="F:metal ion binding"/>
    <property type="evidence" value="ECO:0007669"/>
    <property type="project" value="UniProtKB-KW"/>
</dbReference>
<dbReference type="InterPro" id="IPR042089">
    <property type="entry name" value="Peptidase_M13_dom_2"/>
</dbReference>
<comment type="similarity">
    <text evidence="3">Belongs to the peptidase M13 family.</text>
</comment>
<evidence type="ECO:0000313" key="13">
    <source>
        <dbReference type="Proteomes" id="UP001562425"/>
    </source>
</evidence>
<evidence type="ECO:0000256" key="3">
    <source>
        <dbReference type="ARBA" id="ARBA00007357"/>
    </source>
</evidence>
<dbReference type="PANTHER" id="PTHR11733">
    <property type="entry name" value="ZINC METALLOPROTEASE FAMILY M13 NEPRILYSIN-RELATED"/>
    <property type="match status" value="1"/>
</dbReference>
<dbReference type="InterPro" id="IPR018497">
    <property type="entry name" value="Peptidase_M13_C"/>
</dbReference>
<keyword evidence="6" id="KW-0378">Hydrolase</keyword>
<dbReference type="EMBL" id="JBEHCU010006680">
    <property type="protein sequence ID" value="KAL1396527.1"/>
    <property type="molecule type" value="Genomic_DNA"/>
</dbReference>
<evidence type="ECO:0000313" key="12">
    <source>
        <dbReference type="EMBL" id="KAL1396527.1"/>
    </source>
</evidence>
<dbReference type="Proteomes" id="UP001562425">
    <property type="component" value="Unassembled WGS sequence"/>
</dbReference>
<dbReference type="Pfam" id="PF05649">
    <property type="entry name" value="Peptidase_M13_N"/>
    <property type="match status" value="1"/>
</dbReference>
<dbReference type="Gene3D" id="1.10.1380.10">
    <property type="entry name" value="Neutral endopeptidase , domain2"/>
    <property type="match status" value="1"/>
</dbReference>
<evidence type="ECO:0000259" key="10">
    <source>
        <dbReference type="Pfam" id="PF01431"/>
    </source>
</evidence>